<accession>A0A7S0IA08</accession>
<evidence type="ECO:0000313" key="1">
    <source>
        <dbReference type="EMBL" id="CAD8515428.1"/>
    </source>
</evidence>
<protein>
    <submittedName>
        <fullName evidence="1">Uncharacterized protein</fullName>
    </submittedName>
</protein>
<dbReference type="AlphaFoldDB" id="A0A7S0IA08"/>
<name>A0A7S0IA08_MICPS</name>
<proteinExistence type="predicted"/>
<gene>
    <name evidence="1" type="ORF">MCOM1403_LOCUS2853</name>
</gene>
<dbReference type="EMBL" id="HBEQ01003684">
    <property type="protein sequence ID" value="CAD8515428.1"/>
    <property type="molecule type" value="Transcribed_RNA"/>
</dbReference>
<organism evidence="1">
    <name type="scientific">Micromonas pusilla</name>
    <name type="common">Picoplanktonic green alga</name>
    <name type="synonym">Chromulina pusilla</name>
    <dbReference type="NCBI Taxonomy" id="38833"/>
    <lineage>
        <taxon>Eukaryota</taxon>
        <taxon>Viridiplantae</taxon>
        <taxon>Chlorophyta</taxon>
        <taxon>Mamiellophyceae</taxon>
        <taxon>Mamiellales</taxon>
        <taxon>Mamiellaceae</taxon>
        <taxon>Micromonas</taxon>
    </lineage>
</organism>
<reference evidence="1" key="1">
    <citation type="submission" date="2021-01" db="EMBL/GenBank/DDBJ databases">
        <authorList>
            <person name="Corre E."/>
            <person name="Pelletier E."/>
            <person name="Niang G."/>
            <person name="Scheremetjew M."/>
            <person name="Finn R."/>
            <person name="Kale V."/>
            <person name="Holt S."/>
            <person name="Cochrane G."/>
            <person name="Meng A."/>
            <person name="Brown T."/>
            <person name="Cohen L."/>
        </authorList>
    </citation>
    <scope>NUCLEOTIDE SEQUENCE</scope>
    <source>
        <strain evidence="1">CCMP1723</strain>
    </source>
</reference>
<sequence>MSDSLDAIRKAQEDRFFKLEQEKHLQAYVKKLKASGRFDQIPASAPRTFSASALPQVLAHELRLSAPVEEVLERRQLDRSFMTRQIIKGVCTGDPYLINSVTLGSRVSMGKNKWSAGTNTGIENTTIFSVHKAQDLMAETPKHLNGIESRAAKHMVDNSFVEIGGKRIKLMPDPTPGRAMAWGGTLAIWGTAALAVGTCKVLGIKTMDDLKRVMNAQLSPLGDAIRDRMTPFKSYITAAPLDGSPKVNTKDSRFAKGVKDIFA</sequence>